<keyword evidence="2" id="KW-1185">Reference proteome</keyword>
<proteinExistence type="predicted"/>
<accession>A0AB38RE52</accession>
<dbReference type="RefSeq" id="WP_003943589.1">
    <property type="nucleotide sequence ID" value="NZ_CP096563.1"/>
</dbReference>
<dbReference type="AlphaFoldDB" id="A0AB38RE52"/>
<gene>
    <name evidence="1" type="ORF">M0639_00375</name>
</gene>
<organism evidence="1 2">
    <name type="scientific">Rhodococcus qingshengii JCM 15477</name>
    <dbReference type="NCBI Taxonomy" id="1303681"/>
    <lineage>
        <taxon>Bacteria</taxon>
        <taxon>Bacillati</taxon>
        <taxon>Actinomycetota</taxon>
        <taxon>Actinomycetes</taxon>
        <taxon>Mycobacteriales</taxon>
        <taxon>Nocardiaceae</taxon>
        <taxon>Rhodococcus</taxon>
        <taxon>Rhodococcus erythropolis group</taxon>
    </lineage>
</organism>
<sequence>MRITDQPSTGLTLCTDLAATDWLVDQDLPWYQLAGRGPIGFPKYARLRFIPDPSFPGQKSNDVDFDQTGPEEKVLIGFALDVLSSYTTTPDECYFCMWTGWGSAVGDDVPRFEIPNRDYWLFRGTLADYADWSVENSARWPWGSSPDPAFIWPADHSWCITNDVDPHFATIAAPEEAIIRIVADSRIDAVLDDPDIDPPYWH</sequence>
<evidence type="ECO:0000313" key="1">
    <source>
        <dbReference type="EMBL" id="UPU43198.1"/>
    </source>
</evidence>
<evidence type="ECO:0008006" key="3">
    <source>
        <dbReference type="Google" id="ProtNLM"/>
    </source>
</evidence>
<evidence type="ECO:0000313" key="2">
    <source>
        <dbReference type="Proteomes" id="UP000831484"/>
    </source>
</evidence>
<dbReference type="Proteomes" id="UP000831484">
    <property type="component" value="Chromosome"/>
</dbReference>
<reference evidence="2" key="1">
    <citation type="journal article" date="2022" name="Environ. Microbiol.">
        <title>Functional analysis, diversity, and distribution of carbendazim hydrolases MheI and CbmA, responsible for the initial step in carbendazim degradation.</title>
        <authorList>
            <person name="Zhang M."/>
            <person name="Bai X."/>
            <person name="Li Q."/>
            <person name="Zhang L."/>
            <person name="Zhu Q."/>
            <person name="Gao S."/>
            <person name="Ke Z."/>
            <person name="Jiang M."/>
            <person name="Hu J."/>
            <person name="Qiu J."/>
            <person name="Hong Q."/>
        </authorList>
    </citation>
    <scope>NUCLEOTIDE SEQUENCE [LARGE SCALE GENOMIC DNA]</scope>
    <source>
        <strain evidence="2">djl-6</strain>
    </source>
</reference>
<dbReference type="EMBL" id="CP096563">
    <property type="protein sequence ID" value="UPU43198.1"/>
    <property type="molecule type" value="Genomic_DNA"/>
</dbReference>
<name>A0AB38RE52_RHOSG</name>
<protein>
    <recommendedName>
        <fullName evidence="3">DUF1963 domain-containing protein</fullName>
    </recommendedName>
</protein>